<keyword evidence="4" id="KW-1133">Transmembrane helix</keyword>
<name>E0RNW5_WINT6</name>
<accession>E0RNW5</accession>
<dbReference type="PANTHER" id="PTHR43531:SF11">
    <property type="entry name" value="METHYL-ACCEPTING CHEMOTAXIS PROTEIN 3"/>
    <property type="match status" value="1"/>
</dbReference>
<feature type="transmembrane region" description="Helical" evidence="4">
    <location>
        <begin position="6"/>
        <end position="27"/>
    </location>
</feature>
<keyword evidence="1" id="KW-0145">Chemotaxis</keyword>
<comment type="similarity">
    <text evidence="2">Belongs to the methyl-accepting chemotaxis (MCP) protein family.</text>
</comment>
<dbReference type="PANTHER" id="PTHR43531">
    <property type="entry name" value="PROTEIN ICFG"/>
    <property type="match status" value="1"/>
</dbReference>
<dbReference type="InterPro" id="IPR004089">
    <property type="entry name" value="MCPsignal_dom"/>
</dbReference>
<dbReference type="AlphaFoldDB" id="E0RNW5"/>
<evidence type="ECO:0000256" key="2">
    <source>
        <dbReference type="ARBA" id="ARBA00029447"/>
    </source>
</evidence>
<dbReference type="GO" id="GO:0006935">
    <property type="term" value="P:chemotaxis"/>
    <property type="evidence" value="ECO:0007669"/>
    <property type="project" value="UniProtKB-KW"/>
</dbReference>
<sequence length="620" mass="68885">MSIRQRLGLVLGLIVVSFVVVLVVGRFKDRVVEEVREVQVQALRVLSLAHEVMVENVDLIAYEIDLRPNNYLHLVVKEWEEKVGAFERAFTDLMDMRGIVWLPAELRDNLMKASRFWEEARKGLPEISEGIARIVRSELLPLEQTRGLMEVHRYLMALPEPPSDLVWSVQNTWTKLKGLNATFQDFVGRQLAPLSEEITHYVGTLSRTASLVQIGVSVAVLLSSGVFVFLVIHALGQGISSISQGVVHVVEEKDLTASLEGARSDELGRIREGFNTVVREFRGFLTAVSNLVEKVAELHRALSTSSEEVVASVEEINRNLASLQEVARGVDRSSQQTLDAIDRIHKEMATITEETATYAARVDESTAALEKVHALVRRVSELSSDYREQVLHLVRQLEVSGEKVRESASVVGDIHSEVHKIQEIIEIINTIASQTNLLSINAAIESAHAGEYGKGFSVVAEEIRKLAESSSQYASRIEGSLRKIVEEVSLALKQSEGSEQAYHEVSDLMRRVEDALGEIMEAIHQLADSTGTVHEVLRLFSEGARRITEGVRTITKETEGIHVAAQDARSRAETLSRGMDEIALGGREILQAVTHTRELAQQTATVVASLRDHLSLFRIE</sequence>
<dbReference type="InterPro" id="IPR003660">
    <property type="entry name" value="HAMP_dom"/>
</dbReference>
<dbReference type="PaxDb" id="665571-STHERM_c02650"/>
<dbReference type="Gene3D" id="1.10.287.950">
    <property type="entry name" value="Methyl-accepting chemotaxis protein"/>
    <property type="match status" value="1"/>
</dbReference>
<dbReference type="GO" id="GO:0004888">
    <property type="term" value="F:transmembrane signaling receptor activity"/>
    <property type="evidence" value="ECO:0007669"/>
    <property type="project" value="TreeGrafter"/>
</dbReference>
<reference key="1">
    <citation type="submission" date="2009-08" db="EMBL/GenBank/DDBJ databases">
        <title>The genome sequence of Spirochaeta thermophila DSM6192.</title>
        <authorList>
            <person name="Angelov A."/>
            <person name="Mientus M."/>
            <person name="Wittenberg S."/>
            <person name="Lehmann R."/>
            <person name="Liesegang H."/>
            <person name="Daniel R."/>
            <person name="Liebl W."/>
        </authorList>
    </citation>
    <scope>NUCLEOTIDE SEQUENCE</scope>
    <source>
        <strain>DSM 6192</strain>
    </source>
</reference>
<dbReference type="PROSITE" id="PS50885">
    <property type="entry name" value="HAMP"/>
    <property type="match status" value="1"/>
</dbReference>
<organism evidence="7 8">
    <name type="scientific">Winmispira thermophila (strain ATCC 49972 / DSM 6192 / RI 19.B1)</name>
    <name type="common">Spirochaeta thermophila</name>
    <dbReference type="NCBI Taxonomy" id="665571"/>
    <lineage>
        <taxon>Bacteria</taxon>
        <taxon>Pseudomonadati</taxon>
        <taxon>Spirochaetota</taxon>
        <taxon>Spirochaetia</taxon>
        <taxon>Winmispirales</taxon>
        <taxon>Winmispiraceae</taxon>
        <taxon>Winmispira</taxon>
    </lineage>
</organism>
<dbReference type="KEGG" id="sta:STHERM_c02650"/>
<proteinExistence type="inferred from homology"/>
<reference evidence="7 8" key="2">
    <citation type="journal article" date="2010" name="J. Bacteriol.">
        <title>Genome sequence of the polysaccharide-degrading, thermophilic anaerobe Spirochaeta thermophila DSM 6192.</title>
        <authorList>
            <person name="Angelov A."/>
            <person name="Liebl S."/>
            <person name="Ballschmiter M."/>
            <person name="Bomeke M."/>
            <person name="Lehmann R."/>
            <person name="Liesegang H."/>
            <person name="Daniel R."/>
            <person name="Liebl W."/>
        </authorList>
    </citation>
    <scope>NUCLEOTIDE SEQUENCE [LARGE SCALE GENOMIC DNA]</scope>
    <source>
        <strain evidence="8">ATCC 49972 / DSM 6192 / RI 19.B1</strain>
    </source>
</reference>
<keyword evidence="4" id="KW-0472">Membrane</keyword>
<dbReference type="EMBL" id="CP001698">
    <property type="protein sequence ID" value="ADN01238.1"/>
    <property type="molecule type" value="Genomic_DNA"/>
</dbReference>
<evidence type="ECO:0000259" key="6">
    <source>
        <dbReference type="PROSITE" id="PS50885"/>
    </source>
</evidence>
<protein>
    <recommendedName>
        <fullName evidence="9">Methyl-accepting chemotaxis sensory transducer</fullName>
    </recommendedName>
</protein>
<evidence type="ECO:0008006" key="9">
    <source>
        <dbReference type="Google" id="ProtNLM"/>
    </source>
</evidence>
<dbReference type="SUPFAM" id="SSF58104">
    <property type="entry name" value="Methyl-accepting chemotaxis protein (MCP) signaling domain"/>
    <property type="match status" value="2"/>
</dbReference>
<dbReference type="HOGENOM" id="CLU_000445_107_18_12"/>
<evidence type="ECO:0000313" key="7">
    <source>
        <dbReference type="EMBL" id="ADN01238.1"/>
    </source>
</evidence>
<dbReference type="InterPro" id="IPR051310">
    <property type="entry name" value="MCP_chemotaxis"/>
</dbReference>
<dbReference type="GO" id="GO:0007165">
    <property type="term" value="P:signal transduction"/>
    <property type="evidence" value="ECO:0007669"/>
    <property type="project" value="UniProtKB-KW"/>
</dbReference>
<evidence type="ECO:0000313" key="8">
    <source>
        <dbReference type="Proteomes" id="UP000001296"/>
    </source>
</evidence>
<feature type="domain" description="HAMP" evidence="6">
    <location>
        <begin position="233"/>
        <end position="286"/>
    </location>
</feature>
<dbReference type="eggNOG" id="COG0840">
    <property type="taxonomic scope" value="Bacteria"/>
</dbReference>
<dbReference type="Pfam" id="PF00015">
    <property type="entry name" value="MCPsignal"/>
    <property type="match status" value="1"/>
</dbReference>
<dbReference type="SMART" id="SM00283">
    <property type="entry name" value="MA"/>
    <property type="match status" value="1"/>
</dbReference>
<evidence type="ECO:0000256" key="3">
    <source>
        <dbReference type="PROSITE-ProRule" id="PRU00284"/>
    </source>
</evidence>
<feature type="domain" description="Methyl-accepting transducer" evidence="5">
    <location>
        <begin position="333"/>
        <end position="555"/>
    </location>
</feature>
<keyword evidence="3" id="KW-0807">Transducer</keyword>
<evidence type="ECO:0000256" key="1">
    <source>
        <dbReference type="ARBA" id="ARBA00022500"/>
    </source>
</evidence>
<dbReference type="Proteomes" id="UP000001296">
    <property type="component" value="Chromosome"/>
</dbReference>
<keyword evidence="4" id="KW-0812">Transmembrane</keyword>
<gene>
    <name evidence="7" type="ordered locus">STHERM_c02650</name>
</gene>
<evidence type="ECO:0000259" key="5">
    <source>
        <dbReference type="PROSITE" id="PS50111"/>
    </source>
</evidence>
<dbReference type="RefSeq" id="WP_013313079.1">
    <property type="nucleotide sequence ID" value="NC_014484.1"/>
</dbReference>
<evidence type="ECO:0000256" key="4">
    <source>
        <dbReference type="SAM" id="Phobius"/>
    </source>
</evidence>
<dbReference type="GO" id="GO:0005886">
    <property type="term" value="C:plasma membrane"/>
    <property type="evidence" value="ECO:0007669"/>
    <property type="project" value="TreeGrafter"/>
</dbReference>
<dbReference type="PROSITE" id="PS50111">
    <property type="entry name" value="CHEMOTAXIS_TRANSDUC_2"/>
    <property type="match status" value="1"/>
</dbReference>